<dbReference type="InterPro" id="IPR001611">
    <property type="entry name" value="Leu-rich_rpt"/>
</dbReference>
<dbReference type="SUPFAM" id="SSF52058">
    <property type="entry name" value="L domain-like"/>
    <property type="match status" value="1"/>
</dbReference>
<dbReference type="GO" id="GO:0005737">
    <property type="term" value="C:cytoplasm"/>
    <property type="evidence" value="ECO:0007669"/>
    <property type="project" value="TreeGrafter"/>
</dbReference>
<dbReference type="Pfam" id="PF00536">
    <property type="entry name" value="SAM_1"/>
    <property type="match status" value="1"/>
</dbReference>
<dbReference type="Gene3D" id="1.10.150.50">
    <property type="entry name" value="Transcription Factor, Ets-1"/>
    <property type="match status" value="1"/>
</dbReference>
<dbReference type="Pfam" id="PF13920">
    <property type="entry name" value="zf-C3HC4_3"/>
    <property type="match status" value="1"/>
</dbReference>
<evidence type="ECO:0000259" key="9">
    <source>
        <dbReference type="PROSITE" id="PS50105"/>
    </source>
</evidence>
<evidence type="ECO:0000256" key="3">
    <source>
        <dbReference type="ARBA" id="ARBA00022771"/>
    </source>
</evidence>
<feature type="domain" description="SAM" evidence="9">
    <location>
        <begin position="630"/>
        <end position="689"/>
    </location>
</feature>
<evidence type="ECO:0000256" key="1">
    <source>
        <dbReference type="ARBA" id="ARBA00022614"/>
    </source>
</evidence>
<keyword evidence="1" id="KW-0433">Leucine-rich repeat</keyword>
<dbReference type="PANTHER" id="PTHR48051:SF47">
    <property type="entry name" value="LEUCINE RICH REPEAT AND STERILE ALPHA MOTIF CONTAINING 1"/>
    <property type="match status" value="1"/>
</dbReference>
<organism evidence="10 11">
    <name type="scientific">Magallana gigas</name>
    <name type="common">Pacific oyster</name>
    <name type="synonym">Crassostrea gigas</name>
    <dbReference type="NCBI Taxonomy" id="29159"/>
    <lineage>
        <taxon>Eukaryota</taxon>
        <taxon>Metazoa</taxon>
        <taxon>Spiralia</taxon>
        <taxon>Lophotrochozoa</taxon>
        <taxon>Mollusca</taxon>
        <taxon>Bivalvia</taxon>
        <taxon>Autobranchia</taxon>
        <taxon>Pteriomorphia</taxon>
        <taxon>Ostreida</taxon>
        <taxon>Ostreoidea</taxon>
        <taxon>Ostreidae</taxon>
        <taxon>Magallana</taxon>
    </lineage>
</organism>
<protein>
    <recommendedName>
        <fullName evidence="12">E3 ubiquitin-protein ligase LRSAM1</fullName>
    </recommendedName>
</protein>
<dbReference type="InterPro" id="IPR003591">
    <property type="entry name" value="Leu-rich_rpt_typical-subtyp"/>
</dbReference>
<accession>A0A8W8LG22</accession>
<dbReference type="CDD" id="cd16515">
    <property type="entry name" value="RING-HC_LRSAM1"/>
    <property type="match status" value="1"/>
</dbReference>
<dbReference type="EnsemblMetazoa" id="G27891.1">
    <property type="protein sequence ID" value="G27891.1:cds"/>
    <property type="gene ID" value="G27891"/>
</dbReference>
<dbReference type="InterPro" id="IPR013761">
    <property type="entry name" value="SAM/pointed_sf"/>
</dbReference>
<dbReference type="InterPro" id="IPR013083">
    <property type="entry name" value="Znf_RING/FYVE/PHD"/>
</dbReference>
<keyword evidence="3 5" id="KW-0863">Zinc-finger</keyword>
<feature type="coiled-coil region" evidence="6">
    <location>
        <begin position="302"/>
        <end position="336"/>
    </location>
</feature>
<keyword evidence="6" id="KW-0175">Coiled coil</keyword>
<evidence type="ECO:0000313" key="10">
    <source>
        <dbReference type="EnsemblMetazoa" id="G27891.1:cds"/>
    </source>
</evidence>
<dbReference type="Pfam" id="PF13855">
    <property type="entry name" value="LRR_8"/>
    <property type="match status" value="1"/>
</dbReference>
<sequence length="814" mass="92891">MNQGKLQGLLMGQNAGKHTTGKHNPGHSRKVSKASGDGSDSDSVDTSSSSQSPSTPSGLKHGMASLFRKQSDACKKRMDHQLYLAQESPEPTIDLSKCELEEIPPLVFSLSKILSKEAVFLGDNWLGSLSGGKCIDMRTVRVLDLHNNEIKVLPTDIGNMTCLQVLNLERNRISILPNSIENLKHLQTLNMKGNRLKLVSPSLCGLKSLRTLDLSENKITSLPPQLCNVRTLETLVIDVHRITYPSNDICKQGTEKIMMFLCSECKMEYEPPSKFLLDILEPPNLMLTPKESSFSKAYEMEENALQKNIDSYNSIMDKKRQERIELERLLELEMLEQAQLASQAIEEKQRFIEAMAQDQNKMDKELETIFHGKGQERKKLVEYMQQVEIGTDVLIKNMLEMQEKARKTEELLELMERERIEEEELFVVRNEEMQNLRKQEVLRAMESMLQESDMFESLRSSYVNNKDNVLRQALHDEEVTSQGQVHSILHHKDLALTNMIDVLQKQEEFQRDAFEALQLQKDAKTQRITQQINMIEEELAGLTLVELQRKEERTDDEINCLAEKRVELLGLLSQLMSEQESRREELRKRLAEMEQQKEDGQTDYWLVQYQRLMDRKPQALMDQEHRLEITVVTVLDDSGAQDYLPVFARHRITIETLLQMTDDDLKQMGVHELGLRKSILKNVENFRTSKRASVQKEAEASPSHVNMDKFRNTEDVTFDHPAPSAPLVRQESILARGLNSECVICLDRQSAVIFLSCGHVCCCNECSIPLKECPLCRGAIVQRIKLSTAVVSEHPLLAALPSEPTEHPPPAPLV</sequence>
<dbReference type="Gene3D" id="3.30.40.10">
    <property type="entry name" value="Zinc/RING finger domain, C3HC4 (zinc finger)"/>
    <property type="match status" value="1"/>
</dbReference>
<dbReference type="PANTHER" id="PTHR48051">
    <property type="match status" value="1"/>
</dbReference>
<evidence type="ECO:0000259" key="8">
    <source>
        <dbReference type="PROSITE" id="PS50089"/>
    </source>
</evidence>
<dbReference type="PROSITE" id="PS51450">
    <property type="entry name" value="LRR"/>
    <property type="match status" value="2"/>
</dbReference>
<evidence type="ECO:0000256" key="4">
    <source>
        <dbReference type="ARBA" id="ARBA00022833"/>
    </source>
</evidence>
<evidence type="ECO:0000256" key="5">
    <source>
        <dbReference type="PROSITE-ProRule" id="PRU00175"/>
    </source>
</evidence>
<dbReference type="GO" id="GO:0008270">
    <property type="term" value="F:zinc ion binding"/>
    <property type="evidence" value="ECO:0007669"/>
    <property type="project" value="UniProtKB-KW"/>
</dbReference>
<dbReference type="InterPro" id="IPR050216">
    <property type="entry name" value="LRR_domain-containing"/>
</dbReference>
<name>A0A8W8LG22_MAGGI</name>
<feature type="domain" description="RING-type" evidence="8">
    <location>
        <begin position="742"/>
        <end position="777"/>
    </location>
</feature>
<dbReference type="SMART" id="SM00454">
    <property type="entry name" value="SAM"/>
    <property type="match status" value="1"/>
</dbReference>
<evidence type="ECO:0008006" key="12">
    <source>
        <dbReference type="Google" id="ProtNLM"/>
    </source>
</evidence>
<dbReference type="SUPFAM" id="SSF57850">
    <property type="entry name" value="RING/U-box"/>
    <property type="match status" value="1"/>
</dbReference>
<keyword evidence="11" id="KW-1185">Reference proteome</keyword>
<dbReference type="SMART" id="SM00369">
    <property type="entry name" value="LRR_TYP"/>
    <property type="match status" value="4"/>
</dbReference>
<proteinExistence type="predicted"/>
<dbReference type="AlphaFoldDB" id="A0A8W8LG22"/>
<feature type="compositionally biased region" description="Low complexity" evidence="7">
    <location>
        <begin position="44"/>
        <end position="57"/>
    </location>
</feature>
<keyword evidence="4" id="KW-0862">Zinc</keyword>
<dbReference type="Pfam" id="PF00560">
    <property type="entry name" value="LRR_1"/>
    <property type="match status" value="1"/>
</dbReference>
<reference evidence="10" key="1">
    <citation type="submission" date="2022-08" db="UniProtKB">
        <authorList>
            <consortium name="EnsemblMetazoa"/>
        </authorList>
    </citation>
    <scope>IDENTIFICATION</scope>
    <source>
        <strain evidence="10">05x7-T-G4-1.051#20</strain>
    </source>
</reference>
<feature type="coiled-coil region" evidence="6">
    <location>
        <begin position="398"/>
        <end position="425"/>
    </location>
</feature>
<dbReference type="Gene3D" id="3.80.10.10">
    <property type="entry name" value="Ribonuclease Inhibitor"/>
    <property type="match status" value="1"/>
</dbReference>
<evidence type="ECO:0000256" key="7">
    <source>
        <dbReference type="SAM" id="MobiDB-lite"/>
    </source>
</evidence>
<evidence type="ECO:0000256" key="2">
    <source>
        <dbReference type="ARBA" id="ARBA00022737"/>
    </source>
</evidence>
<feature type="coiled-coil region" evidence="6">
    <location>
        <begin position="544"/>
        <end position="603"/>
    </location>
</feature>
<feature type="region of interest" description="Disordered" evidence="7">
    <location>
        <begin position="1"/>
        <end position="61"/>
    </location>
</feature>
<dbReference type="PROSITE" id="PS50105">
    <property type="entry name" value="SAM_DOMAIN"/>
    <property type="match status" value="1"/>
</dbReference>
<evidence type="ECO:0000313" key="11">
    <source>
        <dbReference type="Proteomes" id="UP000005408"/>
    </source>
</evidence>
<dbReference type="InterPro" id="IPR032675">
    <property type="entry name" value="LRR_dom_sf"/>
</dbReference>
<feature type="compositionally biased region" description="Basic residues" evidence="7">
    <location>
        <begin position="19"/>
        <end position="32"/>
    </location>
</feature>
<dbReference type="InterPro" id="IPR001841">
    <property type="entry name" value="Znf_RING"/>
</dbReference>
<evidence type="ECO:0000256" key="6">
    <source>
        <dbReference type="SAM" id="Coils"/>
    </source>
</evidence>
<dbReference type="Proteomes" id="UP000005408">
    <property type="component" value="Unassembled WGS sequence"/>
</dbReference>
<keyword evidence="2" id="KW-0677">Repeat</keyword>
<dbReference type="InterPro" id="IPR001660">
    <property type="entry name" value="SAM"/>
</dbReference>
<dbReference type="SUPFAM" id="SSF47769">
    <property type="entry name" value="SAM/Pointed domain"/>
    <property type="match status" value="1"/>
</dbReference>
<keyword evidence="3 5" id="KW-0479">Metal-binding</keyword>
<dbReference type="PROSITE" id="PS50089">
    <property type="entry name" value="ZF_RING_2"/>
    <property type="match status" value="1"/>
</dbReference>